<evidence type="ECO:0000256" key="3">
    <source>
        <dbReference type="ARBA" id="ARBA00023172"/>
    </source>
</evidence>
<dbReference type="Gene3D" id="1.10.443.10">
    <property type="entry name" value="Intergrase catalytic core"/>
    <property type="match status" value="1"/>
</dbReference>
<dbReference type="Pfam" id="PF00589">
    <property type="entry name" value="Phage_integrase"/>
    <property type="match status" value="1"/>
</dbReference>
<name>A0A0K9GTL6_9BACI</name>
<dbReference type="InterPro" id="IPR050090">
    <property type="entry name" value="Tyrosine_recombinase_XerCD"/>
</dbReference>
<evidence type="ECO:0000313" key="8">
    <source>
        <dbReference type="Proteomes" id="UP000037146"/>
    </source>
</evidence>
<keyword evidence="1" id="KW-0229">DNA integration</keyword>
<dbReference type="SUPFAM" id="SSF56349">
    <property type="entry name" value="DNA breaking-rejoining enzymes"/>
    <property type="match status" value="1"/>
</dbReference>
<dbReference type="GO" id="GO:0006310">
    <property type="term" value="P:DNA recombination"/>
    <property type="evidence" value="ECO:0007669"/>
    <property type="project" value="UniProtKB-KW"/>
</dbReference>
<dbReference type="InterPro" id="IPR011010">
    <property type="entry name" value="DNA_brk_join_enz"/>
</dbReference>
<dbReference type="GO" id="GO:0003677">
    <property type="term" value="F:DNA binding"/>
    <property type="evidence" value="ECO:0007669"/>
    <property type="project" value="UniProtKB-UniRule"/>
</dbReference>
<dbReference type="InterPro" id="IPR010998">
    <property type="entry name" value="Integrase_recombinase_N"/>
</dbReference>
<dbReference type="STRING" id="1679170.AC625_11100"/>
<dbReference type="PROSITE" id="PS51900">
    <property type="entry name" value="CB"/>
    <property type="match status" value="1"/>
</dbReference>
<dbReference type="InterPro" id="IPR044068">
    <property type="entry name" value="CB"/>
</dbReference>
<evidence type="ECO:0000313" key="7">
    <source>
        <dbReference type="EMBL" id="KMY49990.1"/>
    </source>
</evidence>
<keyword evidence="2 4" id="KW-0238">DNA-binding</keyword>
<dbReference type="GO" id="GO:0015074">
    <property type="term" value="P:DNA integration"/>
    <property type="evidence" value="ECO:0007669"/>
    <property type="project" value="UniProtKB-KW"/>
</dbReference>
<dbReference type="RefSeq" id="WP_049681343.1">
    <property type="nucleotide sequence ID" value="NZ_LFZW01000001.1"/>
</dbReference>
<dbReference type="InterPro" id="IPR013762">
    <property type="entry name" value="Integrase-like_cat_sf"/>
</dbReference>
<evidence type="ECO:0000259" key="6">
    <source>
        <dbReference type="PROSITE" id="PS51900"/>
    </source>
</evidence>
<protein>
    <submittedName>
        <fullName evidence="7">Transposase</fullName>
    </submittedName>
</protein>
<reference evidence="8" key="1">
    <citation type="submission" date="2015-07" db="EMBL/GenBank/DDBJ databases">
        <title>Genome sequencing project for genomic taxonomy and phylogenomics of Bacillus-like bacteria.</title>
        <authorList>
            <person name="Liu B."/>
            <person name="Wang J."/>
            <person name="Zhu Y."/>
            <person name="Liu G."/>
            <person name="Chen Q."/>
            <person name="Chen Z."/>
            <person name="Lan J."/>
            <person name="Che J."/>
            <person name="Ge C."/>
            <person name="Shi H."/>
            <person name="Pan Z."/>
            <person name="Liu X."/>
        </authorList>
    </citation>
    <scope>NUCLEOTIDE SEQUENCE [LARGE SCALE GENOMIC DNA]</scope>
    <source>
        <strain evidence="8">FJAT-27997</strain>
    </source>
</reference>
<evidence type="ECO:0000256" key="1">
    <source>
        <dbReference type="ARBA" id="ARBA00022908"/>
    </source>
</evidence>
<dbReference type="AlphaFoldDB" id="A0A0K9GTL6"/>
<dbReference type="Pfam" id="PF02899">
    <property type="entry name" value="Phage_int_SAM_1"/>
    <property type="match status" value="1"/>
</dbReference>
<dbReference type="Gene3D" id="1.10.150.130">
    <property type="match status" value="1"/>
</dbReference>
<feature type="domain" description="Tyr recombinase" evidence="5">
    <location>
        <begin position="329"/>
        <end position="517"/>
    </location>
</feature>
<accession>A0A0K9GTL6</accession>
<dbReference type="CDD" id="cd01187">
    <property type="entry name" value="INT_tnpB_C_Tn554"/>
    <property type="match status" value="1"/>
</dbReference>
<dbReference type="EMBL" id="LFZW01000001">
    <property type="protein sequence ID" value="KMY49990.1"/>
    <property type="molecule type" value="Genomic_DNA"/>
</dbReference>
<feature type="domain" description="Core-binding (CB)" evidence="6">
    <location>
        <begin position="219"/>
        <end position="305"/>
    </location>
</feature>
<dbReference type="Proteomes" id="UP000037146">
    <property type="component" value="Unassembled WGS sequence"/>
</dbReference>
<comment type="caution">
    <text evidence="7">The sequence shown here is derived from an EMBL/GenBank/DDBJ whole genome shotgun (WGS) entry which is preliminary data.</text>
</comment>
<gene>
    <name evidence="7" type="ORF">AC625_11100</name>
</gene>
<dbReference type="InterPro" id="IPR004107">
    <property type="entry name" value="Integrase_SAM-like_N"/>
</dbReference>
<dbReference type="PANTHER" id="PTHR30349">
    <property type="entry name" value="PHAGE INTEGRASE-RELATED"/>
    <property type="match status" value="1"/>
</dbReference>
<proteinExistence type="predicted"/>
<dbReference type="PROSITE" id="PS51898">
    <property type="entry name" value="TYR_RECOMBINASE"/>
    <property type="match status" value="1"/>
</dbReference>
<dbReference type="InterPro" id="IPR002104">
    <property type="entry name" value="Integrase_catalytic"/>
</dbReference>
<keyword evidence="8" id="KW-1185">Reference proteome</keyword>
<evidence type="ECO:0000256" key="2">
    <source>
        <dbReference type="ARBA" id="ARBA00023125"/>
    </source>
</evidence>
<dbReference type="OrthoDB" id="568347at2"/>
<organism evidence="7 8">
    <name type="scientific">Peribacillus loiseleuriae</name>
    <dbReference type="NCBI Taxonomy" id="1679170"/>
    <lineage>
        <taxon>Bacteria</taxon>
        <taxon>Bacillati</taxon>
        <taxon>Bacillota</taxon>
        <taxon>Bacilli</taxon>
        <taxon>Bacillales</taxon>
        <taxon>Bacillaceae</taxon>
        <taxon>Peribacillus</taxon>
    </lineage>
</organism>
<dbReference type="PATRIC" id="fig|1679170.3.peg.2491"/>
<evidence type="ECO:0000256" key="4">
    <source>
        <dbReference type="PROSITE-ProRule" id="PRU01248"/>
    </source>
</evidence>
<sequence length="637" mass="74821">MKFPSVATNRKLVTSTEINKKIADMTSVLQGFLAADRWDIRICPHPSAIELSKNPSLKNRWVNFNKVENIWLRTELKYFYYVHLNNGTWNAKSVWIRKGTVISRMLGFLNLKYPGITSITEVPIIKALTEYRTYLAEQGVRTTTKNYKLDVNQQKITVHANSYYVTNLKQFMEFYEDFYFDGEEWDKDVWNRRKLSLPEDKVNPTSYEYIINFKGFENDYFKEIVKRYCKLMLNTSSFSHVRDIASKLKEFFNIMNKNCEGIRRIHQLTRNEIEQYLNYINLKGLKPSTTTGRISTLDVFFTTIQRYDWEDTPSKILIFQEDYPKLPKALPRYIDEHVLEQLNGKLDKLEPYIAAMVMVIQECGMRISELCTLKKGCVITDKEGDCFLKYYQWKMKKEHIIPISKEIAALILVQEQRVADELDDGCQYVFPRKDGSPLKQDTFRVKLNELAYEEKISDNKGEIFRFHAHAFRHTVGTRMINNGVPQHIVQKFLGHESPEMTARYAHIFDETLKKEFIKFKETLVTNNGSILDLTEENTEADNTDLQWFKKNINAQALPNGYCRLPVIAGPCPHANACLDCTNFCTSKQFLNEHEEHLDRTKEILNRAKQNQWQRQVETNERVKNRLEQIIHSLKETN</sequence>
<evidence type="ECO:0000259" key="5">
    <source>
        <dbReference type="PROSITE" id="PS51898"/>
    </source>
</evidence>
<keyword evidence="3" id="KW-0233">DNA recombination</keyword>